<proteinExistence type="predicted"/>
<name>A0A2S6HGQ3_9GAMM</name>
<dbReference type="GO" id="GO:0016114">
    <property type="term" value="P:terpenoid biosynthetic process"/>
    <property type="evidence" value="ECO:0007669"/>
    <property type="project" value="UniProtKB-ARBA"/>
</dbReference>
<evidence type="ECO:0000313" key="1">
    <source>
        <dbReference type="EMBL" id="PPK76665.1"/>
    </source>
</evidence>
<dbReference type="AlphaFoldDB" id="A0A2S6HGQ3"/>
<dbReference type="InterPro" id="IPR002060">
    <property type="entry name" value="Squ/phyt_synthse"/>
</dbReference>
<evidence type="ECO:0000313" key="2">
    <source>
        <dbReference type="Proteomes" id="UP000240010"/>
    </source>
</evidence>
<dbReference type="GO" id="GO:0045338">
    <property type="term" value="P:farnesyl diphosphate metabolic process"/>
    <property type="evidence" value="ECO:0007669"/>
    <property type="project" value="InterPro"/>
</dbReference>
<dbReference type="InterPro" id="IPR033904">
    <property type="entry name" value="Trans_IPPS_HH"/>
</dbReference>
<dbReference type="EMBL" id="PTIZ01000003">
    <property type="protein sequence ID" value="PPK76665.1"/>
    <property type="molecule type" value="Genomic_DNA"/>
</dbReference>
<comment type="caution">
    <text evidence="1">The sequence shown here is derived from an EMBL/GenBank/DDBJ whole genome shotgun (WGS) entry which is preliminary data.</text>
</comment>
<dbReference type="PANTHER" id="PTHR11626">
    <property type="entry name" value="FARNESYL-DIPHOSPHATE FARNESYLTRANSFERASE"/>
    <property type="match status" value="1"/>
</dbReference>
<dbReference type="PANTHER" id="PTHR11626:SF2">
    <property type="entry name" value="SQUALENE SYNTHASE"/>
    <property type="match status" value="1"/>
</dbReference>
<dbReference type="SFLD" id="SFLDS00005">
    <property type="entry name" value="Isoprenoid_Synthase_Type_I"/>
    <property type="match status" value="1"/>
</dbReference>
<dbReference type="GO" id="GO:0051996">
    <property type="term" value="F:squalene synthase [NAD(P)H] activity"/>
    <property type="evidence" value="ECO:0007669"/>
    <property type="project" value="InterPro"/>
</dbReference>
<reference evidence="1 2" key="1">
    <citation type="submission" date="2018-02" db="EMBL/GenBank/DDBJ databases">
        <title>Subsurface microbial communities from deep shales in Ohio and West Virginia, USA.</title>
        <authorList>
            <person name="Wrighton K."/>
        </authorList>
    </citation>
    <scope>NUCLEOTIDE SEQUENCE [LARGE SCALE GENOMIC DNA]</scope>
    <source>
        <strain evidence="1 2">OWC-DMM</strain>
    </source>
</reference>
<dbReference type="Proteomes" id="UP000240010">
    <property type="component" value="Unassembled WGS sequence"/>
</dbReference>
<sequence length="399" mass="44629">MQQNNIALQNTNKQSIIATYQLKLTLPVDIKNIMSETQISLDNPKSLSKLSDDQFQALLLEGVSRTFALTIPQLPEKLYGAVANAYLLCRIVDTIEDEVSLSPEQKKYFCSEFIHVVKTGTNSEPFAVELAPLLSEQTIPAEHTLIHVLPRVIQITHKFDPDQIEALASCVETMAAGMPIFQAQDLHGGLATLADMDRYCYYVAGCVGEMLAKLFCHYSPEIAQHKDELLSLSVSFGQGLQMTNILKDIWDDAERGVCWLPQDIFTETGFDLKNLTPETHSENFSLGLEHLISVAHGHLHNALKYTLLLPTHETGIRNFCLWALGMAVLTLKKIKQNLDFNHSDQVKITRNSVKATILATRLTGRSNTLLTLLFNLTSRELKTPDWSYSTQSSEAKVKL</sequence>
<accession>A0A2S6HGQ3</accession>
<dbReference type="InterPro" id="IPR044844">
    <property type="entry name" value="Trans_IPPS_euk-type"/>
</dbReference>
<keyword evidence="1" id="KW-0808">Transferase</keyword>
<dbReference type="SUPFAM" id="SSF48576">
    <property type="entry name" value="Terpenoid synthases"/>
    <property type="match status" value="1"/>
</dbReference>
<dbReference type="Pfam" id="PF00494">
    <property type="entry name" value="SQS_PSY"/>
    <property type="match status" value="1"/>
</dbReference>
<dbReference type="InterPro" id="IPR008949">
    <property type="entry name" value="Isoprenoid_synthase_dom_sf"/>
</dbReference>
<gene>
    <name evidence="1" type="ORF">B0F87_103272</name>
</gene>
<dbReference type="Gene3D" id="1.10.600.10">
    <property type="entry name" value="Farnesyl Diphosphate Synthase"/>
    <property type="match status" value="1"/>
</dbReference>
<organism evidence="1 2">
    <name type="scientific">Methylobacter tundripaludum</name>
    <dbReference type="NCBI Taxonomy" id="173365"/>
    <lineage>
        <taxon>Bacteria</taxon>
        <taxon>Pseudomonadati</taxon>
        <taxon>Pseudomonadota</taxon>
        <taxon>Gammaproteobacteria</taxon>
        <taxon>Methylococcales</taxon>
        <taxon>Methylococcaceae</taxon>
        <taxon>Methylobacter</taxon>
    </lineage>
</organism>
<protein>
    <submittedName>
        <fullName evidence="1">Farnesyl-diphosphate farnesyltransferase</fullName>
    </submittedName>
</protein>
<dbReference type="SFLD" id="SFLDG01018">
    <property type="entry name" value="Squalene/Phytoene_Synthase_Lik"/>
    <property type="match status" value="1"/>
</dbReference>
<dbReference type="CDD" id="cd00683">
    <property type="entry name" value="Trans_IPPS_HH"/>
    <property type="match status" value="1"/>
</dbReference>